<dbReference type="Gene3D" id="2.60.40.10">
    <property type="entry name" value="Immunoglobulins"/>
    <property type="match status" value="3"/>
</dbReference>
<dbReference type="EMBL" id="JAFMYV010000005">
    <property type="protein sequence ID" value="MBO0937375.1"/>
    <property type="molecule type" value="Genomic_DNA"/>
</dbReference>
<dbReference type="InterPro" id="IPR013783">
    <property type="entry name" value="Ig-like_fold"/>
</dbReference>
<feature type="domain" description="Ig-like" evidence="1">
    <location>
        <begin position="3464"/>
        <end position="3540"/>
    </location>
</feature>
<comment type="caution">
    <text evidence="2">The sequence shown here is derived from an EMBL/GenBank/DDBJ whole genome shotgun (WGS) entry which is preliminary data.</text>
</comment>
<dbReference type="InterPro" id="IPR007110">
    <property type="entry name" value="Ig-like_dom"/>
</dbReference>
<evidence type="ECO:0000259" key="1">
    <source>
        <dbReference type="PROSITE" id="PS50835"/>
    </source>
</evidence>
<dbReference type="PROSITE" id="PS50835">
    <property type="entry name" value="IG_LIKE"/>
    <property type="match status" value="1"/>
</dbReference>
<dbReference type="RefSeq" id="WP_207364912.1">
    <property type="nucleotide sequence ID" value="NZ_JAFMYV010000005.1"/>
</dbReference>
<evidence type="ECO:0000313" key="2">
    <source>
        <dbReference type="EMBL" id="MBO0937375.1"/>
    </source>
</evidence>
<accession>A0A939K6C2</accession>
<dbReference type="Proteomes" id="UP000664034">
    <property type="component" value="Unassembled WGS sequence"/>
</dbReference>
<gene>
    <name evidence="2" type="ORF">J2I47_12535</name>
</gene>
<sequence length="3743" mass="378252">MGFIGVAGSLSIVLPAQAQITEICNNGIDDDGDKLVDCQDPDCAECTRFQSCVQPNTCYMPPIWGIPNSTGSLVYGSQDLVLSTSAPFTTVTIRSADGSYTKTVAVTSSGSTIVSLPLSVVMSDQPNTKQLDKGLIITSGEPVQVTYRQTAGNNQDIVPLKCRAALGYAFYAGSQTRLGGNNIASERHFVSVMATLDGTVVTIRSPIDLEGITANAPVTVTLNAGQTYMVTSKVINSGASTENKSVAGVLITSDPDHPIVVNSGSQHTVQPYSGNRDAGMDQLVPARTVGTDYVAVHSLNTTANSDYVFVVAIENNTTVTISGPTTTTGPSSVLSTTVLQAGQVFTYNLPNGAQNRAFYIKTSRKAYTYHVSSYAANEFGMGLLPSINPCNGSRRIEFYRTSASSNDQALVTIPTSGTASLTFRGQPFQTYGTVIDQITINGVPHSIISFPNSAIAAAGNVNTLTSTERFHVGVVSNTGGAATGNYGYYSNYEARVDVINPQTGQPDDFYTVATVTVGSPVDYCLTLTSCGTTNTIKSIIPGKYTQSATFNGQQCITYTMSTTAPICARDTIRVIVQNELGREGQVCLEYVNKNNDLIVNVVPNLPAICQPNGTTSLTIIPTSSGGNFAYEWITPDKQVLTTPVIQAALPGRYLISVRDGNTCIDTTSIVVQADTPALRFTGTSAGSLSYCAGVTVPYTLSATAGTYAWVVTNGTIVAGGTPSSQTATVRWGSAAGTGATTLGTLKATVTSANGCTATVTQTVTILPAPVLSLSVQNATCFGGSTGRVDLTPSSGTTPYTYKWTTSATTEDLTNVAAGVYSVTVTDRGGCSTVGSSTVGQPAATTLTATVTNVACNGRTTGAIDLTATGGTAPYTYVWSSASTVGIATTEDLTGVAAGSYTVVVTDKNSCTASLTVTINQAPAIALALSGQNVTCFGGTTGAISLTLTGGTGAFTYRWAGPVSNGATTQNLVGLTAGTYSVTAIDASGCTATTQTTLQQPPALSLNIVRTNPTCFGNSNGSIDLTVSGGTLPYAYRWTTTATTEDLTSQPAGGYSVTVTDGNSCTALTSVTLTQPTALSLNPTQQPVGCFGGNTGSISLAVAGGTGAYRYSWTGPVGNGSTASNLTGLTAGVYSVTVADASNCAQLQSFTITQATALSLTGAVLNVVCNGGNSGGINLTVLGGTAPFRYTWTGGTTSQNLSNLTAGNYAVTVTDANNCVATQSFTVTQPAPLVPNLTGQNIACFGGNTGAANLAPTGGTGTFFYKWNTGATTQNLTGLVAGTYSVTLTDAVGCMATTSILLTQPTAISLSASIRNPGCAGSSNGSIDLTVAGGTAGSGYTYIWAGPTSNGSVSQDLTNLSAGVYSVTATDTNGCKATASYTLTQPTALSLATSAQNPACFGTATGSISTTATGGTTAYTYRWSTGAVTQNLTGLTAGTYSVTLTDAQSCLLVRSVTLTNPPALSVTVTGQNPGCFGANTGSLNSMPGGGTAPYSYLWNNGATTQNLANVGAGTYTVIVTDAQGCSRTATTTLINPPALSLATSTQHAACNGAATGSIDLTPTGGTGVLSYRWAGGATTQDLTGIAAGVYSVTVTDANGCTATTQATIQEPSSLTLTTSPRPVSCFGGSNGQIGLTVQGGTGSYTYLWTNAASSSALSGLLAGTYSVSVTDGNGCRKLATATVSQPTALSLSAFVTNINCANGQTGAINTTPSGGTAPYRFNWSDGSTTADLNDLSSGIYSLTVTDANICSITLSRSLTQPTGIAATASFTNVSCNGGANGRIDLTPSGGVAPYTYLWNTGATTQDISGLTSNTYVVTITDANGCSFNYAVPIIQPRPLTVQPDPSNVLCNGQTASIVTDTRGGTQPYSYSWSNGATTASVYNLPGDVINGITYSLTVTDGNGCTATTSATIKEPPPFGIAAIVTPVACNSGNNGQIVLTVEGATPPYAFTIKSPANTVVSNSSTVSGLTAGVYSATVVDNNNCIQTVAITVQEPPVITLSTALTHINCYGNLDGAISLTALGGRQPFAYAWSDGGTVDNRMGLGAGSFSVVVTDANACTVTTAVSLTQPPLLSLGGSFTDVSCFGGTNGQATVFPAGGTLPHTYAWTGPINNGATTQTISSLVAGAYSVTVTDGYGCSDEIRFVISQPTALSAQLLAKNLTCQGNATGQIDLLPAGGTAPYGYLWSNSSTTQNQTNLAAGPYSSTIADANGCSLVKSVTLTEPAVLTLTGATVLVACFGRATGEISLTVSGGTGTRAYRWQDGATSQHRTGLVAGIYSVTVTDANQCAASQSFTIIQPTPLTSIISSQSIACFGGTTGSISLTATGGTLPYSYSWIDGAIAQHRTGLAAGNYLVLITDDNGCQATNSAMLSQPTALQPALTPTPAACFGSSTGGITTSIEGGTPAYSFAWNTGAVGQNLTTIPTGIYALTVTDGNACTVAAQTTVGQPTALSVAGMATGILCFSGTDGAINLTVTGGTSPYSYTWSNSNGGPGATSQDISGLPAGVYSVTVADANGCSDVQTFTLTQPTAVSVATSGTGISCFGGTNGTASLTASGGVVPYTYRWNTGSITQTISTLSANIYSVTATDANGCAAQNSLALTQPTALTGQIAGVDPGCFNGLTGTISTTILGGAGPYSYTWTDAPVNTPGRSGLAIGTYTVNITDVNGCRFSLTQTLNQPTPVALSLSTLPARCNGATDGQVSATATGGTPGSGMPYTYVWSTGALTQTLPAVPTGLYAVTATDGNGCTASATATVEQPSSLSVAGSTKNILCFNGLNGQISFEATGGSLPYSYAWSHSASTSATQSGLGAGVYSATVTDGNGCQVVQSFTLTHPPVLTLVTTAQHIACFGGADGTITVSATGGAPAAGPGPYAYGWADGAQTPNRTGLTAGTYSVTATDANQCTVSQSFTLTKPTALSVSASSTDALCFAAANGTISLTVAGGTGPYSYTWADGPAISDRTSLTAGSYLVGISDANGCKTGLARTINQPDLLRLSLGSAAVSCFGGNDGSLTAVVTGGTRPYTYAWTTTSSLSAINGLSAGVYSVTVTDAQGCSDIRSDTISQPSALSLTASATAATCAGAADGTVSATATGGTPAYGFVWSNAITTTSQTSLIAGVYSVTATDGNGCSLTTSVTVTEPLRLTVTITQQNNRCEGDRTGRAMATVLGGTGPYSYTWVGVGGAVLSNTNTLDNAPAGTYSLITTDSQACREVTSVTLTEPTRLAALTSLTHVSCFGNSTGAISTTLSGGTPPYAFAWTTNGGAPLPATSSQTNLITGTYLLHISDANNCEVDLTIGIGQPDALSLVEALTPVRCFSGHDGVISLTALGGVEPYLYTWRDSHGALTTSTSVASGLAAGLYSVTLTDANRCTLQQSYSVSQPTALSLAGTTTAVNCFSGTDGSISLTVSGGTSATGAAPYTYAWASATTSFSSATQNITALKTGTYSVTVTDGNGCSLVDRFVIDQPDLLTVSALPTSVSCTGQPATVTTEVRGGTSPYSYSWTDSGGNSSTIATVVSLTAGAYSLTVTDAHGCTATTPVSVSQPPPFGINAVVNPVICNGSATGSIDVTVEGATPGAPDQPYTYLWTGPGSNGAQTQDLTNLPAGIYSLTVADANGCHEVVSFSLTQSAALTLAGVAIAPNCAGPTPRPDGQLVLTNFDPTWRFAISTGSSFTTVINDPTALPVISSDGLLINTLANPTTTMGQPYTVRIFTVDGCTKDLTLTLLQANCVCKPDICAPLVIRKTK</sequence>
<dbReference type="Pfam" id="PF13573">
    <property type="entry name" value="SprB"/>
    <property type="match status" value="36"/>
</dbReference>
<reference evidence="2" key="1">
    <citation type="submission" date="2021-03" db="EMBL/GenBank/DDBJ databases">
        <title>Fibrella sp. HMF5335 genome sequencing and assembly.</title>
        <authorList>
            <person name="Kang H."/>
            <person name="Kim H."/>
            <person name="Bae S."/>
            <person name="Joh K."/>
        </authorList>
    </citation>
    <scope>NUCLEOTIDE SEQUENCE</scope>
    <source>
        <strain evidence="2">HMF5335</strain>
    </source>
</reference>
<name>A0A939K6C2_9BACT</name>
<dbReference type="Gene3D" id="2.60.40.740">
    <property type="match status" value="25"/>
</dbReference>
<protein>
    <recommendedName>
        <fullName evidence="1">Ig-like domain-containing protein</fullName>
    </recommendedName>
</protein>
<evidence type="ECO:0000313" key="3">
    <source>
        <dbReference type="Proteomes" id="UP000664034"/>
    </source>
</evidence>
<proteinExistence type="predicted"/>
<keyword evidence="3" id="KW-1185">Reference proteome</keyword>
<dbReference type="InterPro" id="IPR025667">
    <property type="entry name" value="SprB_repeat"/>
</dbReference>
<organism evidence="2 3">
    <name type="scientific">Fibrella rubiginis</name>
    <dbReference type="NCBI Taxonomy" id="2817060"/>
    <lineage>
        <taxon>Bacteria</taxon>
        <taxon>Pseudomonadati</taxon>
        <taxon>Bacteroidota</taxon>
        <taxon>Cytophagia</taxon>
        <taxon>Cytophagales</taxon>
        <taxon>Spirosomataceae</taxon>
        <taxon>Fibrella</taxon>
    </lineage>
</organism>